<gene>
    <name evidence="1" type="ORF">CAK95_21710</name>
</gene>
<reference evidence="1 2" key="1">
    <citation type="submission" date="2017-05" db="EMBL/GenBank/DDBJ databases">
        <title>Full genome sequence of Pseudorhodoplanes sinuspersici.</title>
        <authorList>
            <person name="Dastgheib S.M.M."/>
            <person name="Shavandi M."/>
            <person name="Tirandaz H."/>
        </authorList>
    </citation>
    <scope>NUCLEOTIDE SEQUENCE [LARGE SCALE GENOMIC DNA]</scope>
    <source>
        <strain evidence="1 2">RIPI110</strain>
    </source>
</reference>
<organism evidence="1 2">
    <name type="scientific">Pseudorhodoplanes sinuspersici</name>
    <dbReference type="NCBI Taxonomy" id="1235591"/>
    <lineage>
        <taxon>Bacteria</taxon>
        <taxon>Pseudomonadati</taxon>
        <taxon>Pseudomonadota</taxon>
        <taxon>Alphaproteobacteria</taxon>
        <taxon>Hyphomicrobiales</taxon>
        <taxon>Pseudorhodoplanes</taxon>
    </lineage>
</organism>
<dbReference type="STRING" id="1235591.CAK95_21710"/>
<dbReference type="InterPro" id="IPR023375">
    <property type="entry name" value="ADC_dom_sf"/>
</dbReference>
<dbReference type="Pfam" id="PF06314">
    <property type="entry name" value="ADC"/>
    <property type="match status" value="1"/>
</dbReference>
<dbReference type="SUPFAM" id="SSF160104">
    <property type="entry name" value="Acetoacetate decarboxylase-like"/>
    <property type="match status" value="1"/>
</dbReference>
<name>A0A1W6ZVL0_9HYPH</name>
<dbReference type="Proteomes" id="UP000194137">
    <property type="component" value="Chromosome"/>
</dbReference>
<protein>
    <submittedName>
        <fullName evidence="1">Acetoacetate decarboxylase</fullName>
    </submittedName>
</protein>
<accession>A0A1W6ZVL0</accession>
<keyword evidence="2" id="KW-1185">Reference proteome</keyword>
<proteinExistence type="predicted"/>
<evidence type="ECO:0000313" key="2">
    <source>
        <dbReference type="Proteomes" id="UP000194137"/>
    </source>
</evidence>
<sequence length="249" mass="27588">MRKQQILDLPSMPAAGPSYPAGPYRFVNREYMIITYETDPEVIREQLPEPLEPVAQPLVHYEWIKMPDSSGFGSYTESGIVIPCKFGDDEVNFVSQMYLDDDPPIAAGREIWGFPKKYAHPKLEIVKDTLTGTLAYSNQLVAMGTMGYKHEKMAGNGERTTATLSKTAVNLKIVPGVDGEPQICQLVAYNLTDITVKGSWLGPGRLHLIPHVNAPVADLPVRKVVGAHHFVADLTLPYGRVLHDYLKDA</sequence>
<dbReference type="KEGG" id="psin:CAK95_21710"/>
<dbReference type="OrthoDB" id="1633687at2"/>
<dbReference type="NCBIfam" id="NF002614">
    <property type="entry name" value="PRK02265.1"/>
    <property type="match status" value="1"/>
</dbReference>
<dbReference type="GO" id="GO:0016829">
    <property type="term" value="F:lyase activity"/>
    <property type="evidence" value="ECO:0007669"/>
    <property type="project" value="InterPro"/>
</dbReference>
<dbReference type="AlphaFoldDB" id="A0A1W6ZVL0"/>
<dbReference type="RefSeq" id="WP_086089820.1">
    <property type="nucleotide sequence ID" value="NZ_CP021112.1"/>
</dbReference>
<evidence type="ECO:0000313" key="1">
    <source>
        <dbReference type="EMBL" id="ARQ01427.1"/>
    </source>
</evidence>
<dbReference type="EMBL" id="CP021112">
    <property type="protein sequence ID" value="ARQ01427.1"/>
    <property type="molecule type" value="Genomic_DNA"/>
</dbReference>
<dbReference type="Gene3D" id="2.40.400.10">
    <property type="entry name" value="Acetoacetate decarboxylase-like"/>
    <property type="match status" value="1"/>
</dbReference>
<dbReference type="InterPro" id="IPR010451">
    <property type="entry name" value="Acetoacetate_decarboxylase"/>
</dbReference>